<evidence type="ECO:0000259" key="15">
    <source>
        <dbReference type="PROSITE" id="PS51873"/>
    </source>
</evidence>
<feature type="region of interest" description="Disordered" evidence="12">
    <location>
        <begin position="692"/>
        <end position="721"/>
    </location>
</feature>
<dbReference type="CDD" id="cd23820">
    <property type="entry name" value="RWD_RNF14"/>
    <property type="match status" value="1"/>
</dbReference>
<evidence type="ECO:0000256" key="12">
    <source>
        <dbReference type="SAM" id="MobiDB-lite"/>
    </source>
</evidence>
<dbReference type="Pfam" id="PF01485">
    <property type="entry name" value="IBR"/>
    <property type="match status" value="1"/>
</dbReference>
<feature type="domain" description="RWD" evidence="14">
    <location>
        <begin position="14"/>
        <end position="169"/>
    </location>
</feature>
<evidence type="ECO:0000256" key="11">
    <source>
        <dbReference type="PROSITE-ProRule" id="PRU00175"/>
    </source>
</evidence>
<dbReference type="GO" id="GO:0008270">
    <property type="term" value="F:zinc ion binding"/>
    <property type="evidence" value="ECO:0007669"/>
    <property type="project" value="UniProtKB-KW"/>
</dbReference>
<feature type="region of interest" description="Disordered" evidence="12">
    <location>
        <begin position="511"/>
        <end position="559"/>
    </location>
</feature>
<dbReference type="PROSITE" id="PS51873">
    <property type="entry name" value="TRIAD"/>
    <property type="match status" value="1"/>
</dbReference>
<dbReference type="PANTHER" id="PTHR11685">
    <property type="entry name" value="RBR FAMILY RING FINGER AND IBR DOMAIN-CONTAINING"/>
    <property type="match status" value="1"/>
</dbReference>
<dbReference type="GO" id="GO:0016567">
    <property type="term" value="P:protein ubiquitination"/>
    <property type="evidence" value="ECO:0007669"/>
    <property type="project" value="InterPro"/>
</dbReference>
<dbReference type="InterPro" id="IPR047548">
    <property type="entry name" value="Rcat_RBR_RNF14"/>
</dbReference>
<dbReference type="Pfam" id="PF26200">
    <property type="entry name" value="Rcat_RNF216"/>
    <property type="match status" value="1"/>
</dbReference>
<dbReference type="Proteomes" id="UP000053317">
    <property type="component" value="Unassembled WGS sequence"/>
</dbReference>
<feature type="compositionally biased region" description="Basic residues" evidence="12">
    <location>
        <begin position="620"/>
        <end position="630"/>
    </location>
</feature>
<evidence type="ECO:0000256" key="7">
    <source>
        <dbReference type="ARBA" id="ARBA00022771"/>
    </source>
</evidence>
<feature type="compositionally biased region" description="Acidic residues" evidence="12">
    <location>
        <begin position="692"/>
        <end position="702"/>
    </location>
</feature>
<dbReference type="InterPro" id="IPR016135">
    <property type="entry name" value="UBQ-conjugating_enzyme/RWD"/>
</dbReference>
<evidence type="ECO:0000256" key="9">
    <source>
        <dbReference type="ARBA" id="ARBA00022833"/>
    </source>
</evidence>
<dbReference type="EC" id="2.3.2.31" evidence="3"/>
<evidence type="ECO:0000259" key="13">
    <source>
        <dbReference type="PROSITE" id="PS50089"/>
    </source>
</evidence>
<feature type="domain" description="RING-type" evidence="13">
    <location>
        <begin position="209"/>
        <end position="254"/>
    </location>
</feature>
<evidence type="ECO:0000256" key="4">
    <source>
        <dbReference type="ARBA" id="ARBA00022679"/>
    </source>
</evidence>
<gene>
    <name evidence="16" type="ORF">UCRPC4_g04641</name>
</gene>
<evidence type="ECO:0000256" key="6">
    <source>
        <dbReference type="ARBA" id="ARBA00022737"/>
    </source>
</evidence>
<keyword evidence="17" id="KW-1185">Reference proteome</keyword>
<dbReference type="AlphaFoldDB" id="A0A0G2G5T3"/>
<evidence type="ECO:0000256" key="1">
    <source>
        <dbReference type="ARBA" id="ARBA00001798"/>
    </source>
</evidence>
<dbReference type="SUPFAM" id="SSF57850">
    <property type="entry name" value="RING/U-box"/>
    <property type="match status" value="2"/>
</dbReference>
<sequence length="721" mass="81205">MEVATNLEDDERAIELSSIAAIFPEIVLDPTKPFDAQLSLQVAPVAPLKVQFSVLADGAPPALLPTPPTSDTDLRKTTATKRSEDVVNEVTDETYNLTYLPPVLVRIHLPDGYPSEKPPIFQVSTLPIWIPKRKLEDLTAAGVRLWEELGHDQVVFSYIDHIQQSAENAFGLADPDKGLLHLSRDLKISLLDHDMKAKQEKFEQGTFECGICLEPKKGKSCHRLIGCGHVFCVQCLRECYNNSISEGDVDRVRCLEPSCAKGTNALSTPRRKRKDITLNPSELLQIPLEQDIVQRYVHLKRKKRLESDQSTVYCPRQWCQGAARSKKHPKPVDPMADEFEDVLDPEDQPVDRKEVKKKPKEDEYPPMADRLCICEDCSYAFCSVCKKGWHGELSVCNPRKEAELRAEEKATAEYLMLHTTPCPTCAAPCQKTMGCNHMICFKCKTHFCYLCSSFLMEDNPYQHFNDHKSTCYMRLWELEGGDGAQVDHRFHGGVEEWLDEESDDELNIAAETDADDDVSVHSGDTDDLPDGPNWVLDPDQAFPVDDDDSESEGDVWVPGPAFNRHQVAAAAGNQPPQIQIINFAQAGVRNPFHEPARNQQNNFADLPIQAPPPPRAPNPPRRRNRDRRPQHPPVAAAHDDLAAEILAEENQRMERLNAAPGQRHDAALQPAPVRAMGLERFLEMARNDMEDEWDSDELDEAFDDRYDDGHGERGRLPRGGW</sequence>
<dbReference type="FunFam" id="1.20.120.1750:FF:000024">
    <property type="entry name" value="RBR-type E3 ubiquitin transferase"/>
    <property type="match status" value="1"/>
</dbReference>
<dbReference type="PROSITE" id="PS00518">
    <property type="entry name" value="ZF_RING_1"/>
    <property type="match status" value="1"/>
</dbReference>
<feature type="region of interest" description="Disordered" evidence="12">
    <location>
        <begin position="592"/>
        <end position="633"/>
    </location>
</feature>
<feature type="domain" description="RING-type" evidence="15">
    <location>
        <begin position="205"/>
        <end position="475"/>
    </location>
</feature>
<keyword evidence="7 11" id="KW-0863">Zinc-finger</keyword>
<dbReference type="InterPro" id="IPR044066">
    <property type="entry name" value="TRIAD_supradom"/>
</dbReference>
<keyword evidence="5" id="KW-0479">Metal-binding</keyword>
<keyword evidence="9" id="KW-0862">Zinc</keyword>
<dbReference type="EMBL" id="LCWF01000110">
    <property type="protein sequence ID" value="KKY19133.1"/>
    <property type="molecule type" value="Genomic_DNA"/>
</dbReference>
<feature type="compositionally biased region" description="Pro residues" evidence="12">
    <location>
        <begin position="609"/>
        <end position="619"/>
    </location>
</feature>
<accession>A0A0G2G5T3</accession>
<dbReference type="InterPro" id="IPR031127">
    <property type="entry name" value="E3_UB_ligase_RBR"/>
</dbReference>
<organism evidence="16 17">
    <name type="scientific">Phaeomoniella chlamydospora</name>
    <name type="common">Phaeoacremonium chlamydosporum</name>
    <dbReference type="NCBI Taxonomy" id="158046"/>
    <lineage>
        <taxon>Eukaryota</taxon>
        <taxon>Fungi</taxon>
        <taxon>Dikarya</taxon>
        <taxon>Ascomycota</taxon>
        <taxon>Pezizomycotina</taxon>
        <taxon>Eurotiomycetes</taxon>
        <taxon>Chaetothyriomycetidae</taxon>
        <taxon>Phaeomoniellales</taxon>
        <taxon>Phaeomoniellaceae</taxon>
        <taxon>Phaeomoniella</taxon>
    </lineage>
</organism>
<evidence type="ECO:0000256" key="10">
    <source>
        <dbReference type="ARBA" id="ARBA00044508"/>
    </source>
</evidence>
<dbReference type="InterPro" id="IPR002867">
    <property type="entry name" value="IBR_dom"/>
</dbReference>
<feature type="compositionally biased region" description="Acidic residues" evidence="12">
    <location>
        <begin position="544"/>
        <end position="553"/>
    </location>
</feature>
<dbReference type="Gene3D" id="3.10.110.10">
    <property type="entry name" value="Ubiquitin Conjugating Enzyme"/>
    <property type="match status" value="1"/>
</dbReference>
<dbReference type="InterPro" id="IPR013083">
    <property type="entry name" value="Znf_RING/FYVE/PHD"/>
</dbReference>
<evidence type="ECO:0000313" key="17">
    <source>
        <dbReference type="Proteomes" id="UP000053317"/>
    </source>
</evidence>
<evidence type="ECO:0000256" key="5">
    <source>
        <dbReference type="ARBA" id="ARBA00022723"/>
    </source>
</evidence>
<dbReference type="Pfam" id="PF05773">
    <property type="entry name" value="RWD"/>
    <property type="match status" value="1"/>
</dbReference>
<evidence type="ECO:0000256" key="2">
    <source>
        <dbReference type="ARBA" id="ARBA00004906"/>
    </source>
</evidence>
<comment type="catalytic activity">
    <reaction evidence="1">
        <text>[E2 ubiquitin-conjugating enzyme]-S-ubiquitinyl-L-cysteine + [acceptor protein]-L-lysine = [E2 ubiquitin-conjugating enzyme]-L-cysteine + [acceptor protein]-N(6)-ubiquitinyl-L-lysine.</text>
        <dbReference type="EC" id="2.3.2.31"/>
    </reaction>
</comment>
<protein>
    <recommendedName>
        <fullName evidence="3">RBR-type E3 ubiquitin transferase</fullName>
        <ecNumber evidence="3">2.3.2.31</ecNumber>
    </recommendedName>
</protein>
<comment type="caution">
    <text evidence="16">The sequence shown here is derived from an EMBL/GenBank/DDBJ whole genome shotgun (WGS) entry which is preliminary data.</text>
</comment>
<name>A0A0G2G5T3_PHACM</name>
<dbReference type="InterPro" id="IPR001841">
    <property type="entry name" value="Znf_RING"/>
</dbReference>
<dbReference type="Gene3D" id="1.20.120.1750">
    <property type="match status" value="1"/>
</dbReference>
<dbReference type="GO" id="GO:0061630">
    <property type="term" value="F:ubiquitin protein ligase activity"/>
    <property type="evidence" value="ECO:0007669"/>
    <property type="project" value="UniProtKB-EC"/>
</dbReference>
<dbReference type="CDD" id="cd20354">
    <property type="entry name" value="Rcat_RBR_RNF14"/>
    <property type="match status" value="1"/>
</dbReference>
<evidence type="ECO:0000259" key="14">
    <source>
        <dbReference type="PROSITE" id="PS50908"/>
    </source>
</evidence>
<keyword evidence="6" id="KW-0677">Repeat</keyword>
<comment type="similarity">
    <text evidence="10">Belongs to the RBR family. RNF14 subfamily.</text>
</comment>
<evidence type="ECO:0000256" key="3">
    <source>
        <dbReference type="ARBA" id="ARBA00012251"/>
    </source>
</evidence>
<dbReference type="InterPro" id="IPR017907">
    <property type="entry name" value="Znf_RING_CS"/>
</dbReference>
<dbReference type="FunFam" id="3.30.40.10:FF:000416">
    <property type="entry name" value="RBR-type E3 ubiquitin transferase"/>
    <property type="match status" value="1"/>
</dbReference>
<reference evidence="16 17" key="1">
    <citation type="submission" date="2015-05" db="EMBL/GenBank/DDBJ databases">
        <title>Distinctive expansion of gene families associated with plant cell wall degradation and secondary metabolism in the genomes of grapevine trunk pathogens.</title>
        <authorList>
            <person name="Lawrence D.P."/>
            <person name="Travadon R."/>
            <person name="Rolshausen P.E."/>
            <person name="Baumgartner K."/>
        </authorList>
    </citation>
    <scope>NUCLEOTIDE SEQUENCE [LARGE SCALE GENOMIC DNA]</scope>
    <source>
        <strain evidence="16">UCRPC4</strain>
    </source>
</reference>
<keyword evidence="8" id="KW-0833">Ubl conjugation pathway</keyword>
<keyword evidence="4" id="KW-0808">Transferase</keyword>
<dbReference type="Gene3D" id="3.30.40.10">
    <property type="entry name" value="Zinc/RING finger domain, C3HC4 (zinc finger)"/>
    <property type="match status" value="1"/>
</dbReference>
<dbReference type="PROSITE" id="PS50089">
    <property type="entry name" value="ZF_RING_2"/>
    <property type="match status" value="1"/>
</dbReference>
<dbReference type="SMART" id="SM00647">
    <property type="entry name" value="IBR"/>
    <property type="match status" value="2"/>
</dbReference>
<dbReference type="OrthoDB" id="1431934at2759"/>
<dbReference type="InterPro" id="IPR006575">
    <property type="entry name" value="RWD_dom"/>
</dbReference>
<dbReference type="PROSITE" id="PS50908">
    <property type="entry name" value="RWD"/>
    <property type="match status" value="1"/>
</dbReference>
<feature type="compositionally biased region" description="Basic and acidic residues" evidence="12">
    <location>
        <begin position="703"/>
        <end position="715"/>
    </location>
</feature>
<dbReference type="SUPFAM" id="SSF54495">
    <property type="entry name" value="UBC-like"/>
    <property type="match status" value="1"/>
</dbReference>
<evidence type="ECO:0000256" key="8">
    <source>
        <dbReference type="ARBA" id="ARBA00022786"/>
    </source>
</evidence>
<proteinExistence type="inferred from homology"/>
<comment type="pathway">
    <text evidence="2">Protein modification; protein ubiquitination.</text>
</comment>
<reference evidence="16 17" key="2">
    <citation type="submission" date="2015-05" db="EMBL/GenBank/DDBJ databases">
        <authorList>
            <person name="Morales-Cruz A."/>
            <person name="Amrine K.C."/>
            <person name="Cantu D."/>
        </authorList>
    </citation>
    <scope>NUCLEOTIDE SEQUENCE [LARGE SCALE GENOMIC DNA]</scope>
    <source>
        <strain evidence="16">UCRPC4</strain>
    </source>
</reference>
<evidence type="ECO:0000313" key="16">
    <source>
        <dbReference type="EMBL" id="KKY19133.1"/>
    </source>
</evidence>